<dbReference type="GO" id="GO:0016787">
    <property type="term" value="F:hydrolase activity"/>
    <property type="evidence" value="ECO:0007669"/>
    <property type="project" value="UniProtKB-KW"/>
</dbReference>
<keyword evidence="5" id="KW-1185">Reference proteome</keyword>
<dbReference type="CDD" id="cd00882">
    <property type="entry name" value="Ras_like_GTPase"/>
    <property type="match status" value="1"/>
</dbReference>
<feature type="domain" description="G" evidence="3">
    <location>
        <begin position="15"/>
        <end position="79"/>
    </location>
</feature>
<evidence type="ECO:0000256" key="1">
    <source>
        <dbReference type="SAM" id="Coils"/>
    </source>
</evidence>
<reference evidence="4" key="1">
    <citation type="journal article" date="2023" name="Mol. Phylogenet. Evol.">
        <title>Genome-scale phylogeny and comparative genomics of the fungal order Sordariales.</title>
        <authorList>
            <person name="Hensen N."/>
            <person name="Bonometti L."/>
            <person name="Westerberg I."/>
            <person name="Brannstrom I.O."/>
            <person name="Guillou S."/>
            <person name="Cros-Aarteil S."/>
            <person name="Calhoun S."/>
            <person name="Haridas S."/>
            <person name="Kuo A."/>
            <person name="Mondo S."/>
            <person name="Pangilinan J."/>
            <person name="Riley R."/>
            <person name="LaButti K."/>
            <person name="Andreopoulos B."/>
            <person name="Lipzen A."/>
            <person name="Chen C."/>
            <person name="Yan M."/>
            <person name="Daum C."/>
            <person name="Ng V."/>
            <person name="Clum A."/>
            <person name="Steindorff A."/>
            <person name="Ohm R.A."/>
            <person name="Martin F."/>
            <person name="Silar P."/>
            <person name="Natvig D.O."/>
            <person name="Lalanne C."/>
            <person name="Gautier V."/>
            <person name="Ament-Velasquez S.L."/>
            <person name="Kruys A."/>
            <person name="Hutchinson M.I."/>
            <person name="Powell A.J."/>
            <person name="Barry K."/>
            <person name="Miller A.N."/>
            <person name="Grigoriev I.V."/>
            <person name="Debuchy R."/>
            <person name="Gladieux P."/>
            <person name="Hiltunen Thoren M."/>
            <person name="Johannesson H."/>
        </authorList>
    </citation>
    <scope>NUCLEOTIDE SEQUENCE</scope>
    <source>
        <strain evidence="4">CBS 168.71</strain>
    </source>
</reference>
<protein>
    <submittedName>
        <fullName evidence="4">P-loop containing nucleoside triphosphate hydrolase protein</fullName>
    </submittedName>
</protein>
<dbReference type="GO" id="GO:0005525">
    <property type="term" value="F:GTP binding"/>
    <property type="evidence" value="ECO:0007669"/>
    <property type="project" value="InterPro"/>
</dbReference>
<reference evidence="4" key="2">
    <citation type="submission" date="2023-06" db="EMBL/GenBank/DDBJ databases">
        <authorList>
            <consortium name="Lawrence Berkeley National Laboratory"/>
            <person name="Haridas S."/>
            <person name="Hensen N."/>
            <person name="Bonometti L."/>
            <person name="Westerberg I."/>
            <person name="Brannstrom I.O."/>
            <person name="Guillou S."/>
            <person name="Cros-Aarteil S."/>
            <person name="Calhoun S."/>
            <person name="Kuo A."/>
            <person name="Mondo S."/>
            <person name="Pangilinan J."/>
            <person name="Riley R."/>
            <person name="Labutti K."/>
            <person name="Andreopoulos B."/>
            <person name="Lipzen A."/>
            <person name="Chen C."/>
            <person name="Yanf M."/>
            <person name="Daum C."/>
            <person name="Ng V."/>
            <person name="Clum A."/>
            <person name="Steindorff A."/>
            <person name="Ohm R."/>
            <person name="Martin F."/>
            <person name="Silar P."/>
            <person name="Natvig D."/>
            <person name="Lalanne C."/>
            <person name="Gautier V."/>
            <person name="Ament-Velasquez S.L."/>
            <person name="Kruys A."/>
            <person name="Hutchinson M.I."/>
            <person name="Powell A.J."/>
            <person name="Barry K."/>
            <person name="Miller A.N."/>
            <person name="Grigoriev I.V."/>
            <person name="Debuchy R."/>
            <person name="Gladieux P."/>
            <person name="Thoren M.H."/>
            <person name="Johannesson H."/>
        </authorList>
    </citation>
    <scope>NUCLEOTIDE SEQUENCE</scope>
    <source>
        <strain evidence="4">CBS 168.71</strain>
    </source>
</reference>
<dbReference type="Pfam" id="PF01926">
    <property type="entry name" value="MMR_HSR1"/>
    <property type="match status" value="1"/>
</dbReference>
<feature type="coiled-coil region" evidence="1">
    <location>
        <begin position="224"/>
        <end position="320"/>
    </location>
</feature>
<dbReference type="SUPFAM" id="SSF52540">
    <property type="entry name" value="P-loop containing nucleoside triphosphate hydrolases"/>
    <property type="match status" value="1"/>
</dbReference>
<evidence type="ECO:0000259" key="3">
    <source>
        <dbReference type="Pfam" id="PF01926"/>
    </source>
</evidence>
<dbReference type="Proteomes" id="UP001278766">
    <property type="component" value="Unassembled WGS sequence"/>
</dbReference>
<evidence type="ECO:0000313" key="4">
    <source>
        <dbReference type="EMBL" id="KAK3298657.1"/>
    </source>
</evidence>
<proteinExistence type="predicted"/>
<dbReference type="EMBL" id="JAUEPN010000002">
    <property type="protein sequence ID" value="KAK3298657.1"/>
    <property type="molecule type" value="Genomic_DNA"/>
</dbReference>
<gene>
    <name evidence="4" type="ORF">B0H64DRAFT_454101</name>
</gene>
<feature type="region of interest" description="Disordered" evidence="2">
    <location>
        <begin position="468"/>
        <end position="500"/>
    </location>
</feature>
<name>A0AAE0HLC6_9PEZI</name>
<organism evidence="4 5">
    <name type="scientific">Chaetomium fimeti</name>
    <dbReference type="NCBI Taxonomy" id="1854472"/>
    <lineage>
        <taxon>Eukaryota</taxon>
        <taxon>Fungi</taxon>
        <taxon>Dikarya</taxon>
        <taxon>Ascomycota</taxon>
        <taxon>Pezizomycotina</taxon>
        <taxon>Sordariomycetes</taxon>
        <taxon>Sordariomycetidae</taxon>
        <taxon>Sordariales</taxon>
        <taxon>Chaetomiaceae</taxon>
        <taxon>Chaetomium</taxon>
    </lineage>
</organism>
<dbReference type="GeneID" id="87844210"/>
<dbReference type="RefSeq" id="XP_062662171.1">
    <property type="nucleotide sequence ID" value="XM_062807262.1"/>
</dbReference>
<dbReference type="InterPro" id="IPR006073">
    <property type="entry name" value="GTP-bd"/>
</dbReference>
<evidence type="ECO:0000256" key="2">
    <source>
        <dbReference type="SAM" id="MobiDB-lite"/>
    </source>
</evidence>
<dbReference type="InterPro" id="IPR027417">
    <property type="entry name" value="P-loop_NTPase"/>
</dbReference>
<accession>A0AAE0HLC6</accession>
<evidence type="ECO:0000313" key="5">
    <source>
        <dbReference type="Proteomes" id="UP001278766"/>
    </source>
</evidence>
<sequence>MAKGSANKDIKDVYIALMGVTGAGKSSFIATCSGQDVAVGHDLTSCTTDVEDVAFMYNPQLRVHLVDTPGFDDTTRSDVEVLQDIAAWLAGSFASGTKLNGIIFLHRISDPRMTRSARRNLLMFKKLCGANSYKSVVFATTMWSKVDPAEGTERERQLTEKSEFWGTMYRKGSRVFRYHNTIESAEEIINYILSLDKKIVLNIQDEIVNKKLEIEDTSAAVELNAEIIRERKKHQEELAMMKEQMEEAIEMRDMELQEIFQEEIGELQSKIEQGTEEQRKLTQSLAEVQKRKETELEAFKQQIRRDQQELQRKIEKGVEEQRKLTQSLAEVQKRKETELEAFKQQTRRDQQEVHQRYQRELEEQRRLAKEQEALLKESYEAEVRRLAEEQKIRVREEQKREEEFRIQQQEAEWHRAVRDETARRALEHQRRVAVQEQQAALERHRRETEIYREETERMERQYLADVEERRRNDKAMQREMREEEARRQQQLQESLQRKASGGFRNALRNLAHELSNKIFGRPRQLSFPRG</sequence>
<dbReference type="Gene3D" id="3.40.50.300">
    <property type="entry name" value="P-loop containing nucleotide triphosphate hydrolases"/>
    <property type="match status" value="1"/>
</dbReference>
<keyword evidence="4" id="KW-0378">Hydrolase</keyword>
<dbReference type="AlphaFoldDB" id="A0AAE0HLC6"/>
<keyword evidence="1" id="KW-0175">Coiled coil</keyword>
<feature type="compositionally biased region" description="Basic and acidic residues" evidence="2">
    <location>
        <begin position="468"/>
        <end position="487"/>
    </location>
</feature>
<comment type="caution">
    <text evidence="4">The sequence shown here is derived from an EMBL/GenBank/DDBJ whole genome shotgun (WGS) entry which is preliminary data.</text>
</comment>